<dbReference type="OrthoDB" id="3218196at2"/>
<dbReference type="EMBL" id="JYNX01000060">
    <property type="protein sequence ID" value="KMO73196.1"/>
    <property type="molecule type" value="Genomic_DNA"/>
</dbReference>
<comment type="caution">
    <text evidence="2">The sequence shown here is derived from an EMBL/GenBank/DDBJ whole genome shotgun (WGS) entry which is preliminary data.</text>
</comment>
<feature type="transmembrane region" description="Helical" evidence="1">
    <location>
        <begin position="229"/>
        <end position="251"/>
    </location>
</feature>
<protein>
    <recommendedName>
        <fullName evidence="4">Four helix bundle sensory module for signal transduction</fullName>
    </recommendedName>
</protein>
<keyword evidence="1" id="KW-0812">Transmembrane</keyword>
<name>A0A0J6YK47_MYCCU</name>
<evidence type="ECO:0000256" key="1">
    <source>
        <dbReference type="SAM" id="Phobius"/>
    </source>
</evidence>
<gene>
    <name evidence="2" type="ORF">MCHUDSM44219_04374</name>
</gene>
<evidence type="ECO:0000313" key="2">
    <source>
        <dbReference type="EMBL" id="KMO73196.1"/>
    </source>
</evidence>
<sequence precursor="true">MSVALVHTRGLPSSRVPRLRRFARTTPGLVIAVTLVLVASCAGAAVVCAAGLHQRIAAHDNVLGYSEPFAFAAQNLYAALSEADATAASAFLSGGIQTPAMRERYNEAVAAAASALGDVSAGATDMGVRTAVAEITVQLATYTGLIEAARANNMRNSPVGSAYMREASSLMQTGLLPGARQILDRGLDALDAEQASVGARPVVEIVLLALIVAEIVAASWMLLRRTNRQFNIGLVVAAGVLVLAIVFLVVATRLAAGDIDRGRAVGTERFEHLAAARILAQQARTEETLELIARGDITSFEEKYAGDIRGLLTELEAGPQSAVDAVHRWTASHDKQVRAYRDGDFATAMAQAIGADPEASPAQFGVVETGLRAEIETTRTAMRAMVSSAGAALAWTPPVVVVSAALAAAAVIAGMWPRLKEFL</sequence>
<feature type="transmembrane region" description="Helical" evidence="1">
    <location>
        <begin position="29"/>
        <end position="52"/>
    </location>
</feature>
<evidence type="ECO:0000313" key="3">
    <source>
        <dbReference type="Proteomes" id="UP000036176"/>
    </source>
</evidence>
<dbReference type="AlphaFoldDB" id="A0A0J6YK47"/>
<reference evidence="2 3" key="1">
    <citation type="journal article" date="2015" name="Genome Biol. Evol.">
        <title>Characterization of Three Mycobacterium spp. with Potential Use in Bioremediation by Genome Sequencing and Comparative Genomics.</title>
        <authorList>
            <person name="Das S."/>
            <person name="Pettersson B.M."/>
            <person name="Behra P.R."/>
            <person name="Ramesh M."/>
            <person name="Dasgupta S."/>
            <person name="Bhattacharya A."/>
            <person name="Kirsebom L.A."/>
        </authorList>
    </citation>
    <scope>NUCLEOTIDE SEQUENCE [LARGE SCALE GENOMIC DNA]</scope>
    <source>
        <strain evidence="2 3">DSM 44219</strain>
    </source>
</reference>
<keyword evidence="1" id="KW-0472">Membrane</keyword>
<dbReference type="RefSeq" id="WP_109777883.1">
    <property type="nucleotide sequence ID" value="NZ_JYNX01000060.1"/>
</dbReference>
<keyword evidence="1" id="KW-1133">Transmembrane helix</keyword>
<feature type="transmembrane region" description="Helical" evidence="1">
    <location>
        <begin position="392"/>
        <end position="416"/>
    </location>
</feature>
<feature type="transmembrane region" description="Helical" evidence="1">
    <location>
        <begin position="202"/>
        <end position="223"/>
    </location>
</feature>
<keyword evidence="3" id="KW-1185">Reference proteome</keyword>
<dbReference type="PATRIC" id="fig|1800.3.peg.4395"/>
<dbReference type="Proteomes" id="UP000036176">
    <property type="component" value="Unassembled WGS sequence"/>
</dbReference>
<proteinExistence type="predicted"/>
<organism evidence="2 3">
    <name type="scientific">Mycolicibacterium chubuense</name>
    <name type="common">Mycobacterium chubuense</name>
    <dbReference type="NCBI Taxonomy" id="1800"/>
    <lineage>
        <taxon>Bacteria</taxon>
        <taxon>Bacillati</taxon>
        <taxon>Actinomycetota</taxon>
        <taxon>Actinomycetes</taxon>
        <taxon>Mycobacteriales</taxon>
        <taxon>Mycobacteriaceae</taxon>
        <taxon>Mycolicibacterium</taxon>
    </lineage>
</organism>
<accession>A0A0J6YK47</accession>
<evidence type="ECO:0008006" key="4">
    <source>
        <dbReference type="Google" id="ProtNLM"/>
    </source>
</evidence>